<evidence type="ECO:0000256" key="1">
    <source>
        <dbReference type="SAM" id="SignalP"/>
    </source>
</evidence>
<evidence type="ECO:0000313" key="2">
    <source>
        <dbReference type="EMBL" id="SDD34399.1"/>
    </source>
</evidence>
<dbReference type="STRING" id="686796.SAMN04488104_102529"/>
<feature type="chain" id="PRO_5011637581" description="Outer membrane protein beta-barrel domain-containing protein" evidence="1">
    <location>
        <begin position="27"/>
        <end position="238"/>
    </location>
</feature>
<name>A0A1G6TZ84_9BACT</name>
<feature type="signal peptide" evidence="1">
    <location>
        <begin position="1"/>
        <end position="26"/>
    </location>
</feature>
<keyword evidence="3" id="KW-1185">Reference proteome</keyword>
<organism evidence="2 3">
    <name type="scientific">Algoriphagus faecimaris</name>
    <dbReference type="NCBI Taxonomy" id="686796"/>
    <lineage>
        <taxon>Bacteria</taxon>
        <taxon>Pseudomonadati</taxon>
        <taxon>Bacteroidota</taxon>
        <taxon>Cytophagia</taxon>
        <taxon>Cytophagales</taxon>
        <taxon>Cyclobacteriaceae</taxon>
        <taxon>Algoriphagus</taxon>
    </lineage>
</organism>
<dbReference type="EMBL" id="FNAC01000025">
    <property type="protein sequence ID" value="SDD34399.1"/>
    <property type="molecule type" value="Genomic_DNA"/>
</dbReference>
<sequence>MKNLSFRKVCFPLALLMTLGAQSLIAQENGVKSKRPYSSQTYFSFGAGMSFLSGTQDQFYQDGHSNVQIGFMKEFPATQRVSWVAGLELERLTYSLDFFPEEGEGGKRFIPAPDGVKYTRIFQNSLNLSAQTRIYFKDNSSEQSSNIFLQAGFRAGYNLSTTFSYRESSAQESINLSEITQPINLQAEFLLGFKGAYFDKLAILNSSSFGLIYQFNNPWSAGNVGNVKPIHLTWRFLF</sequence>
<dbReference type="AlphaFoldDB" id="A0A1G6TZ84"/>
<dbReference type="RefSeq" id="WP_087940000.1">
    <property type="nucleotide sequence ID" value="NZ_FNAC01000025.1"/>
</dbReference>
<evidence type="ECO:0008006" key="4">
    <source>
        <dbReference type="Google" id="ProtNLM"/>
    </source>
</evidence>
<gene>
    <name evidence="2" type="ORF">SAMN04488104_102529</name>
</gene>
<dbReference type="Proteomes" id="UP000199060">
    <property type="component" value="Unassembled WGS sequence"/>
</dbReference>
<protein>
    <recommendedName>
        <fullName evidence="4">Outer membrane protein beta-barrel domain-containing protein</fullName>
    </recommendedName>
</protein>
<evidence type="ECO:0000313" key="3">
    <source>
        <dbReference type="Proteomes" id="UP000199060"/>
    </source>
</evidence>
<reference evidence="3" key="1">
    <citation type="submission" date="2016-10" db="EMBL/GenBank/DDBJ databases">
        <authorList>
            <person name="Varghese N."/>
            <person name="Submissions S."/>
        </authorList>
    </citation>
    <scope>NUCLEOTIDE SEQUENCE [LARGE SCALE GENOMIC DNA]</scope>
    <source>
        <strain evidence="3">DSM 23095</strain>
    </source>
</reference>
<proteinExistence type="predicted"/>
<accession>A0A1G6TZ84</accession>
<keyword evidence="1" id="KW-0732">Signal</keyword>
<dbReference type="OrthoDB" id="836634at2"/>